<dbReference type="SUPFAM" id="SSF53218">
    <property type="entry name" value="Molybdenum cofactor biosynthesis proteins"/>
    <property type="match status" value="1"/>
</dbReference>
<dbReference type="EMBL" id="NDWU01000002">
    <property type="protein sequence ID" value="PUA34264.1"/>
    <property type="molecule type" value="Genomic_DNA"/>
</dbReference>
<dbReference type="InterPro" id="IPR001453">
    <property type="entry name" value="MoaB/Mog_dom"/>
</dbReference>
<dbReference type="InterPro" id="IPR036135">
    <property type="entry name" value="MoeA_linker/N_sf"/>
</dbReference>
<evidence type="ECO:0000259" key="10">
    <source>
        <dbReference type="SMART" id="SM00852"/>
    </source>
</evidence>
<dbReference type="InterPro" id="IPR005111">
    <property type="entry name" value="MoeA_C_domain_IV"/>
</dbReference>
<dbReference type="GO" id="GO:0005737">
    <property type="term" value="C:cytoplasm"/>
    <property type="evidence" value="ECO:0007669"/>
    <property type="project" value="TreeGrafter"/>
</dbReference>
<evidence type="ECO:0000256" key="9">
    <source>
        <dbReference type="ARBA" id="ARBA00047317"/>
    </source>
</evidence>
<dbReference type="AlphaFoldDB" id="A0A2R7Y9Q9"/>
<evidence type="ECO:0000313" key="12">
    <source>
        <dbReference type="Proteomes" id="UP000244066"/>
    </source>
</evidence>
<evidence type="ECO:0000256" key="6">
    <source>
        <dbReference type="ARBA" id="ARBA00022723"/>
    </source>
</evidence>
<dbReference type="NCBIfam" id="NF045515">
    <property type="entry name" value="Glp_gephyrin"/>
    <property type="match status" value="1"/>
</dbReference>
<evidence type="ECO:0000256" key="5">
    <source>
        <dbReference type="ARBA" id="ARBA00022679"/>
    </source>
</evidence>
<comment type="pathway">
    <text evidence="2">Cofactor biosynthesis; molybdopterin biosynthesis.</text>
</comment>
<dbReference type="Gene3D" id="2.40.340.10">
    <property type="entry name" value="MoeA, C-terminal, domain IV"/>
    <property type="match status" value="1"/>
</dbReference>
<evidence type="ECO:0000256" key="7">
    <source>
        <dbReference type="ARBA" id="ARBA00022842"/>
    </source>
</evidence>
<dbReference type="FunFam" id="3.40.980.10:FF:000004">
    <property type="entry name" value="Molybdopterin molybdenumtransferase"/>
    <property type="match status" value="1"/>
</dbReference>
<dbReference type="SUPFAM" id="SSF63867">
    <property type="entry name" value="MoeA C-terminal domain-like"/>
    <property type="match status" value="1"/>
</dbReference>
<dbReference type="CDD" id="cd00887">
    <property type="entry name" value="MoeA"/>
    <property type="match status" value="1"/>
</dbReference>
<dbReference type="Gene3D" id="3.40.980.10">
    <property type="entry name" value="MoaB/Mog-like domain"/>
    <property type="match status" value="1"/>
</dbReference>
<dbReference type="EC" id="2.10.1.1" evidence="3"/>
<proteinExistence type="predicted"/>
<dbReference type="SUPFAM" id="SSF53850">
    <property type="entry name" value="Periplasmic binding protein-like II"/>
    <property type="match status" value="1"/>
</dbReference>
<accession>A0A2R7Y9Q9</accession>
<dbReference type="Pfam" id="PF00994">
    <property type="entry name" value="MoCF_biosynth"/>
    <property type="match status" value="1"/>
</dbReference>
<keyword evidence="7" id="KW-0460">Magnesium</keyword>
<evidence type="ECO:0000256" key="1">
    <source>
        <dbReference type="ARBA" id="ARBA00001946"/>
    </source>
</evidence>
<dbReference type="InterPro" id="IPR005110">
    <property type="entry name" value="MoeA_linker/N"/>
</dbReference>
<dbReference type="NCBIfam" id="NF011068">
    <property type="entry name" value="PRK14498.1"/>
    <property type="match status" value="1"/>
</dbReference>
<dbReference type="SUPFAM" id="SSF63882">
    <property type="entry name" value="MoeA N-terminal region -like"/>
    <property type="match status" value="1"/>
</dbReference>
<sequence>MALIFHRMVSVEDALRLVRENLGQVGPLGVEEVSLVEALGRVLAEDVYAKVDSPPFDRSTVDGYAVDSKDVYGASESEPACLTVSGKAEVGSMPTAEAGAGRCVETATGAPLPRGANAVIMVEYTKRIGERLYVYRPVAPGENVSQTGSDITAGDVVIRKGKVISPSDIAVLAALGYKSVKVYRKPRVAVLSTGNELVEPGQPLTYGKVYDVNGYAITAMLREAGADADFLGIVPDDYRELKKRIEESLQQYDIVVTSGSTSAGFGDVIYKVFAEHGAVVVHGLKLRPGKPTVMAVSSGKLLVGLPGFPLSAMMVFMNVVRPLISKMCGMEESGGYALVKARMAYRMDAGKGVRELMPVQLVETGNGLVAYPIALGSGSASAVALADGFVEIPENKQYVEEDEVVDVKLLSQSFKPPPLSIIGSHCPGIEVLLRTSGLVASKVVNVGSLGGWRALRRGEADVCGTHLLDEETGEYNVHMPKKMGMEGLVEIYRGYARRIGLMVKKGNPKNIRSLADLTREDVLFVNRVKGSGARALVDKLLREAGVTKPEDVVKGYTYEAKTHTAVASAIAQGRADVGVGIEYVADIYGLEFMPLGEEVFDFAVRKDRLGKAAVRRLLEALSSEAFRSSIRSLKGYSPLPETGQRVYG</sequence>
<comment type="catalytic activity">
    <reaction evidence="9">
        <text>adenylyl-molybdopterin + molybdate = Mo-molybdopterin + AMP + H(+)</text>
        <dbReference type="Rhea" id="RHEA:35047"/>
        <dbReference type="ChEBI" id="CHEBI:15378"/>
        <dbReference type="ChEBI" id="CHEBI:36264"/>
        <dbReference type="ChEBI" id="CHEBI:62727"/>
        <dbReference type="ChEBI" id="CHEBI:71302"/>
        <dbReference type="ChEBI" id="CHEBI:456215"/>
        <dbReference type="EC" id="2.10.1.1"/>
    </reaction>
</comment>
<dbReference type="Gene3D" id="3.90.105.10">
    <property type="entry name" value="Molybdopterin biosynthesis moea protein, domain 2"/>
    <property type="match status" value="1"/>
</dbReference>
<comment type="caution">
    <text evidence="11">The sequence shown here is derived from an EMBL/GenBank/DDBJ whole genome shotgun (WGS) entry which is preliminary data.</text>
</comment>
<evidence type="ECO:0000256" key="4">
    <source>
        <dbReference type="ARBA" id="ARBA00022505"/>
    </source>
</evidence>
<dbReference type="GO" id="GO:0061599">
    <property type="term" value="F:molybdopterin molybdotransferase activity"/>
    <property type="evidence" value="ECO:0007669"/>
    <property type="project" value="UniProtKB-EC"/>
</dbReference>
<dbReference type="GO" id="GO:0046872">
    <property type="term" value="F:metal ion binding"/>
    <property type="evidence" value="ECO:0007669"/>
    <property type="project" value="UniProtKB-KW"/>
</dbReference>
<dbReference type="Pfam" id="PF12727">
    <property type="entry name" value="PBP_like"/>
    <property type="match status" value="1"/>
</dbReference>
<dbReference type="Gene3D" id="3.40.190.10">
    <property type="entry name" value="Periplasmic binding protein-like II"/>
    <property type="match status" value="1"/>
</dbReference>
<protein>
    <recommendedName>
        <fullName evidence="3">molybdopterin molybdotransferase</fullName>
        <ecNumber evidence="3">2.10.1.1</ecNumber>
    </recommendedName>
</protein>
<dbReference type="Pfam" id="PF03454">
    <property type="entry name" value="MoeA_C"/>
    <property type="match status" value="1"/>
</dbReference>
<dbReference type="UniPathway" id="UPA00344"/>
<dbReference type="PANTHER" id="PTHR10192">
    <property type="entry name" value="MOLYBDOPTERIN BIOSYNTHESIS PROTEIN"/>
    <property type="match status" value="1"/>
</dbReference>
<dbReference type="PANTHER" id="PTHR10192:SF5">
    <property type="entry name" value="GEPHYRIN"/>
    <property type="match status" value="1"/>
</dbReference>
<dbReference type="NCBIfam" id="TIGR00177">
    <property type="entry name" value="molyb_syn"/>
    <property type="match status" value="1"/>
</dbReference>
<evidence type="ECO:0000256" key="3">
    <source>
        <dbReference type="ARBA" id="ARBA00013269"/>
    </source>
</evidence>
<dbReference type="Proteomes" id="UP000244066">
    <property type="component" value="Unassembled WGS sequence"/>
</dbReference>
<dbReference type="InterPro" id="IPR024370">
    <property type="entry name" value="PBP_domain"/>
</dbReference>
<dbReference type="Gene3D" id="2.170.190.11">
    <property type="entry name" value="Molybdopterin biosynthesis moea protein, domain 3"/>
    <property type="match status" value="1"/>
</dbReference>
<evidence type="ECO:0000313" key="11">
    <source>
        <dbReference type="EMBL" id="PUA34264.1"/>
    </source>
</evidence>
<comment type="cofactor">
    <cofactor evidence="1">
        <name>Mg(2+)</name>
        <dbReference type="ChEBI" id="CHEBI:18420"/>
    </cofactor>
</comment>
<dbReference type="InterPro" id="IPR038987">
    <property type="entry name" value="MoeA-like"/>
</dbReference>
<dbReference type="InterPro" id="IPR036688">
    <property type="entry name" value="MoeA_C_domain_IV_sf"/>
</dbReference>
<dbReference type="InterPro" id="IPR036425">
    <property type="entry name" value="MoaB/Mog-like_dom_sf"/>
</dbReference>
<dbReference type="SMART" id="SM00852">
    <property type="entry name" value="MoCF_biosynth"/>
    <property type="match status" value="1"/>
</dbReference>
<gene>
    <name evidence="11" type="ORF">B9J98_01370</name>
</gene>
<keyword evidence="6" id="KW-0479">Metal-binding</keyword>
<feature type="domain" description="MoaB/Mog" evidence="10">
    <location>
        <begin position="189"/>
        <end position="326"/>
    </location>
</feature>
<organism evidence="11 12">
    <name type="scientific">Candidatus Terraquivivens tikiterensis</name>
    <dbReference type="NCBI Taxonomy" id="1980982"/>
    <lineage>
        <taxon>Archaea</taxon>
        <taxon>Nitrososphaerota</taxon>
        <taxon>Candidatus Wolframiiraptoraceae</taxon>
        <taxon>Candidatus Terraquivivens</taxon>
    </lineage>
</organism>
<keyword evidence="5" id="KW-0808">Transferase</keyword>
<name>A0A2R7Y9Q9_9ARCH</name>
<dbReference type="GO" id="GO:0006777">
    <property type="term" value="P:Mo-molybdopterin cofactor biosynthetic process"/>
    <property type="evidence" value="ECO:0007669"/>
    <property type="project" value="UniProtKB-KW"/>
</dbReference>
<evidence type="ECO:0000256" key="8">
    <source>
        <dbReference type="ARBA" id="ARBA00023150"/>
    </source>
</evidence>
<evidence type="ECO:0000256" key="2">
    <source>
        <dbReference type="ARBA" id="ARBA00005046"/>
    </source>
</evidence>
<keyword evidence="4" id="KW-0500">Molybdenum</keyword>
<keyword evidence="8" id="KW-0501">Molybdenum cofactor biosynthesis</keyword>
<reference evidence="11 12" key="1">
    <citation type="submission" date="2017-04" db="EMBL/GenBank/DDBJ databases">
        <title>Draft Aigarchaeota genome from a New Zealand hot spring.</title>
        <authorList>
            <person name="Reysenbach A.-L."/>
            <person name="Donaho J.A."/>
            <person name="Gerhart J."/>
            <person name="Kelley J.F."/>
            <person name="Kouba K."/>
            <person name="Podar M."/>
            <person name="Stott M."/>
        </authorList>
    </citation>
    <scope>NUCLEOTIDE SEQUENCE [LARGE SCALE GENOMIC DNA]</scope>
    <source>
        <strain evidence="11">NZ13_MG1</strain>
    </source>
</reference>
<dbReference type="Pfam" id="PF03453">
    <property type="entry name" value="MoeA_N"/>
    <property type="match status" value="1"/>
</dbReference>